<feature type="non-terminal residue" evidence="2">
    <location>
        <position position="128"/>
    </location>
</feature>
<evidence type="ECO:0000313" key="2">
    <source>
        <dbReference type="EMBL" id="CDW27647.1"/>
    </source>
</evidence>
<dbReference type="AlphaFoldDB" id="A0A0K2TPR0"/>
<feature type="chain" id="PRO_5005487967" evidence="1">
    <location>
        <begin position="17"/>
        <end position="128"/>
    </location>
</feature>
<dbReference type="EMBL" id="HACA01010286">
    <property type="protein sequence ID" value="CDW27647.1"/>
    <property type="molecule type" value="Transcribed_RNA"/>
</dbReference>
<accession>A0A0K2TPR0</accession>
<name>A0A0K2TPR0_LEPSM</name>
<organism evidence="2">
    <name type="scientific">Lepeophtheirus salmonis</name>
    <name type="common">Salmon louse</name>
    <name type="synonym">Caligus salmonis</name>
    <dbReference type="NCBI Taxonomy" id="72036"/>
    <lineage>
        <taxon>Eukaryota</taxon>
        <taxon>Metazoa</taxon>
        <taxon>Ecdysozoa</taxon>
        <taxon>Arthropoda</taxon>
        <taxon>Crustacea</taxon>
        <taxon>Multicrustacea</taxon>
        <taxon>Hexanauplia</taxon>
        <taxon>Copepoda</taxon>
        <taxon>Siphonostomatoida</taxon>
        <taxon>Caligidae</taxon>
        <taxon>Lepeophtheirus</taxon>
    </lineage>
</organism>
<reference evidence="2" key="1">
    <citation type="submission" date="2014-05" db="EMBL/GenBank/DDBJ databases">
        <authorList>
            <person name="Chronopoulou M."/>
        </authorList>
    </citation>
    <scope>NUCLEOTIDE SEQUENCE</scope>
    <source>
        <tissue evidence="2">Whole organism</tissue>
    </source>
</reference>
<keyword evidence="1" id="KW-0732">Signal</keyword>
<dbReference type="OrthoDB" id="6379132at2759"/>
<proteinExistence type="predicted"/>
<feature type="signal peptide" evidence="1">
    <location>
        <begin position="1"/>
        <end position="16"/>
    </location>
</feature>
<protein>
    <submittedName>
        <fullName evidence="2">Uncharacterized protein</fullName>
    </submittedName>
</protein>
<sequence>MNLIPLLLLVIRPSACILESPGREPYAPFLSNYEIEDSCQYELCGTEYLSEFENGAVSPTTCAGQCDSLAQKLVTSKFKKEFLWGKCVEMCMERHPREEIRSQQMSHSILLLIRIFLYSFILGDSIPL</sequence>
<evidence type="ECO:0000256" key="1">
    <source>
        <dbReference type="SAM" id="SignalP"/>
    </source>
</evidence>